<feature type="signal peptide" evidence="2">
    <location>
        <begin position="1"/>
        <end position="19"/>
    </location>
</feature>
<geneLocation type="plasmid" evidence="4">
    <name>pPERMA01</name>
</geneLocation>
<evidence type="ECO:0000313" key="4">
    <source>
        <dbReference type="Proteomes" id="UP000001366"/>
    </source>
</evidence>
<organism evidence="3 4">
    <name type="scientific">Persephonella marina (strain DSM 14350 / EX-H1)</name>
    <dbReference type="NCBI Taxonomy" id="123214"/>
    <lineage>
        <taxon>Bacteria</taxon>
        <taxon>Pseudomonadati</taxon>
        <taxon>Aquificota</taxon>
        <taxon>Aquificia</taxon>
        <taxon>Aquificales</taxon>
        <taxon>Hydrogenothermaceae</taxon>
        <taxon>Persephonella</taxon>
    </lineage>
</organism>
<dbReference type="Proteomes" id="UP000001366">
    <property type="component" value="Plasmid unnamed"/>
</dbReference>
<evidence type="ECO:0008006" key="5">
    <source>
        <dbReference type="Google" id="ProtNLM"/>
    </source>
</evidence>
<keyword evidence="1" id="KW-0175">Coiled coil</keyword>
<dbReference type="AlphaFoldDB" id="C0QUV1"/>
<evidence type="ECO:0000256" key="1">
    <source>
        <dbReference type="SAM" id="Coils"/>
    </source>
</evidence>
<keyword evidence="4" id="KW-1185">Reference proteome</keyword>
<gene>
    <name evidence="3" type="ordered locus">PERMA_A0022</name>
</gene>
<reference evidence="3 4" key="1">
    <citation type="journal article" date="2009" name="J. Bacteriol.">
        <title>Complete and draft genome sequences of six members of the Aquificales.</title>
        <authorList>
            <person name="Reysenbach A.L."/>
            <person name="Hamamura N."/>
            <person name="Podar M."/>
            <person name="Griffiths E."/>
            <person name="Ferreira S."/>
            <person name="Hochstein R."/>
            <person name="Heidelberg J."/>
            <person name="Johnson J."/>
            <person name="Mead D."/>
            <person name="Pohorille A."/>
            <person name="Sarmiento M."/>
            <person name="Schweighofer K."/>
            <person name="Seshadri R."/>
            <person name="Voytek M.A."/>
        </authorList>
    </citation>
    <scope>NUCLEOTIDE SEQUENCE [LARGE SCALE GENOMIC DNA]</scope>
    <source>
        <strain evidence="4">DSM 14350 / EX-H1</strain>
        <plasmid evidence="4">pPERMA01</plasmid>
    </source>
</reference>
<feature type="chain" id="PRO_5002900805" description="Type-F conjugative transfer system pilin assembly protein TrbC" evidence="2">
    <location>
        <begin position="20"/>
        <end position="238"/>
    </location>
</feature>
<evidence type="ECO:0000256" key="2">
    <source>
        <dbReference type="SAM" id="SignalP"/>
    </source>
</evidence>
<feature type="coiled-coil region" evidence="1">
    <location>
        <begin position="28"/>
        <end position="55"/>
    </location>
</feature>
<sequence>MLFRISISLIFGICVSAFALTDEEQKYVEENKTNIQEVEKNFKELTEKKQKVDEEMLMVKPENLKEVGKFKSLTENKADVSEYKKLGENVNLKLLENIYGKNWLDIRLKLEGKPEKKNLIFYLFSTSVPMQTVKNVFLASQKYENLEFYGVLRGISKKTWKYLNSLDEAMNNMTVKVNPLIFKAVDAEVVPAFVIAECPERPYGIIRSKSCKFKAVLYGDVSLDFAVEKFKEEGLWKE</sequence>
<dbReference type="RefSeq" id="WP_012675183.1">
    <property type="nucleotide sequence ID" value="NC_012439.1"/>
</dbReference>
<dbReference type="PaxDb" id="123214-PERMA_A0022"/>
<dbReference type="InterPro" id="IPR019106">
    <property type="entry name" value="T4SS_TrbC"/>
</dbReference>
<proteinExistence type="predicted"/>
<protein>
    <recommendedName>
        <fullName evidence="5">Type-F conjugative transfer system pilin assembly protein TrbC</fullName>
    </recommendedName>
</protein>
<accession>C0QUV1</accession>
<evidence type="ECO:0000313" key="3">
    <source>
        <dbReference type="EMBL" id="ACO04995.1"/>
    </source>
</evidence>
<dbReference type="HOGENOM" id="CLU_1165001_0_0_0"/>
<keyword evidence="3" id="KW-0614">Plasmid</keyword>
<dbReference type="KEGG" id="pmx:PERMA_A0022"/>
<keyword evidence="2" id="KW-0732">Signal</keyword>
<dbReference type="OrthoDB" id="6854459at2"/>
<name>C0QUV1_PERMH</name>
<dbReference type="Pfam" id="PF09673">
    <property type="entry name" value="TrbC_Ftype"/>
    <property type="match status" value="1"/>
</dbReference>
<dbReference type="EMBL" id="CP001231">
    <property type="protein sequence ID" value="ACO04995.1"/>
    <property type="molecule type" value="Genomic_DNA"/>
</dbReference>